<reference evidence="1" key="2">
    <citation type="submission" date="2020-09" db="EMBL/GenBank/DDBJ databases">
        <authorList>
            <person name="Sun Q."/>
            <person name="Zhou Y."/>
        </authorList>
    </citation>
    <scope>NUCLEOTIDE SEQUENCE</scope>
    <source>
        <strain evidence="1">CGMCC 4.7312</strain>
    </source>
</reference>
<name>A0A917TZE8_9ACTN</name>
<dbReference type="Proteomes" id="UP000608890">
    <property type="component" value="Unassembled WGS sequence"/>
</dbReference>
<evidence type="ECO:0000313" key="1">
    <source>
        <dbReference type="EMBL" id="GGM47079.1"/>
    </source>
</evidence>
<reference evidence="1" key="1">
    <citation type="journal article" date="2014" name="Int. J. Syst. Evol. Microbiol.">
        <title>Complete genome sequence of Corynebacterium casei LMG S-19264T (=DSM 44701T), isolated from a smear-ripened cheese.</title>
        <authorList>
            <consortium name="US DOE Joint Genome Institute (JGI-PGF)"/>
            <person name="Walter F."/>
            <person name="Albersmeier A."/>
            <person name="Kalinowski J."/>
            <person name="Ruckert C."/>
        </authorList>
    </citation>
    <scope>NUCLEOTIDE SEQUENCE</scope>
    <source>
        <strain evidence="1">CGMCC 4.7312</strain>
    </source>
</reference>
<accession>A0A917TZE8</accession>
<proteinExistence type="predicted"/>
<keyword evidence="2" id="KW-1185">Reference proteome</keyword>
<gene>
    <name evidence="1" type="ORF">GCM10011608_34800</name>
</gene>
<comment type="caution">
    <text evidence="1">The sequence shown here is derived from an EMBL/GenBank/DDBJ whole genome shotgun (WGS) entry which is preliminary data.</text>
</comment>
<dbReference type="InterPro" id="IPR026337">
    <property type="entry name" value="AKG_HExxH"/>
</dbReference>
<dbReference type="EMBL" id="BMNB01000015">
    <property type="protein sequence ID" value="GGM47079.1"/>
    <property type="molecule type" value="Genomic_DNA"/>
</dbReference>
<sequence length="443" mass="47538">MVILAEHRLPARVLDELAAGRGGVAAVERLRAAQRSKTLLAVRALVLLVRETRHPDEAAVCSAYRLLTALPPAERTAALGHPPVAAWAFGTASLLRRGEPGATHPGLLAAVAAAAAVRAGTDADLDVPLDPGAAGRLDLPGLGTVLLPPSTRRARVRVSDGRARAYGAGERIDIGTGPPTDPRWRPVPRLEVAHRGLPLSLLLDTPAWRHVPAAGTGHRIGGTVTGAWRSRLAGGWRLLVEHHRPVAGEISAALRVLAPLPAPRAGTRSGTFHHAFGSVTMSMPPDARSAAVTLAHEIQHLKLAALTDMFALIEPGPRELFYAPWRRDPRPLDALLQGAYAHLGVAGFWRRQTRVARAGAPRHHAEVEFARWHRAADETVRVLAAQRRLTPVGRRLVHGMAGMLDRWAGEPVSRQAATEAGRLLDAHRARWERTRAPTGPTRG</sequence>
<evidence type="ECO:0000313" key="2">
    <source>
        <dbReference type="Proteomes" id="UP000608890"/>
    </source>
</evidence>
<dbReference type="NCBIfam" id="TIGR04267">
    <property type="entry name" value="mod_HExxH"/>
    <property type="match status" value="1"/>
</dbReference>
<protein>
    <submittedName>
        <fullName evidence="1">HEXXH motif domain-containing protein</fullName>
    </submittedName>
</protein>
<organism evidence="1 2">
    <name type="scientific">Micromonospora sonchi</name>
    <dbReference type="NCBI Taxonomy" id="1763543"/>
    <lineage>
        <taxon>Bacteria</taxon>
        <taxon>Bacillati</taxon>
        <taxon>Actinomycetota</taxon>
        <taxon>Actinomycetes</taxon>
        <taxon>Micromonosporales</taxon>
        <taxon>Micromonosporaceae</taxon>
        <taxon>Micromonospora</taxon>
    </lineage>
</organism>
<dbReference type="AlphaFoldDB" id="A0A917TZE8"/>